<gene>
    <name evidence="1" type="ORF">BBB52_03685</name>
    <name evidence="2" type="ORF">NCTC5908_02740</name>
</gene>
<dbReference type="PANTHER" id="PTHR30289:SF1">
    <property type="entry name" value="PEBP (PHOSPHATIDYLETHANOLAMINE-BINDING PROTEIN) FAMILY PROTEIN"/>
    <property type="match status" value="1"/>
</dbReference>
<dbReference type="NCBIfam" id="TIGR00481">
    <property type="entry name" value="YbhB/YbcL family Raf kinase inhibitor-like protein"/>
    <property type="match status" value="1"/>
</dbReference>
<protein>
    <submittedName>
        <fullName evidence="1">Phosphatidylethanolamine-binding protein</fullName>
    </submittedName>
    <submittedName>
        <fullName evidence="2">Putative kinase inhibitor protein</fullName>
    </submittedName>
</protein>
<dbReference type="Proteomes" id="UP000253728">
    <property type="component" value="Unassembled WGS sequence"/>
</dbReference>
<evidence type="ECO:0000313" key="4">
    <source>
        <dbReference type="Proteomes" id="UP000253728"/>
    </source>
</evidence>
<dbReference type="GeneID" id="48246656"/>
<dbReference type="Gene3D" id="3.90.280.10">
    <property type="entry name" value="PEBP-like"/>
    <property type="match status" value="1"/>
</dbReference>
<dbReference type="STRING" id="732.ADJ80_03235"/>
<dbReference type="InterPro" id="IPR036610">
    <property type="entry name" value="PEBP-like_sf"/>
</dbReference>
<dbReference type="CDD" id="cd00865">
    <property type="entry name" value="PEBP_bact_arch"/>
    <property type="match status" value="1"/>
</dbReference>
<name>A0A336N9D5_AGGAP</name>
<dbReference type="EMBL" id="MAQE01000007">
    <property type="protein sequence ID" value="OBY53154.1"/>
    <property type="molecule type" value="Genomic_DNA"/>
</dbReference>
<evidence type="ECO:0000313" key="2">
    <source>
        <dbReference type="EMBL" id="SSZ30899.1"/>
    </source>
</evidence>
<dbReference type="InterPro" id="IPR005247">
    <property type="entry name" value="YbhB_YbcL/LppC-like"/>
</dbReference>
<accession>A0A336N9D5</accession>
<dbReference type="RefSeq" id="WP_005702560.1">
    <property type="nucleotide sequence ID" value="NZ_CAUTUO010000035.1"/>
</dbReference>
<sequence>MKVTSSAIENGHFADKYGKRGDQFSPNGMPTYSIPFEITDAPAGTKSFAVVLEDKDAITASGFVWIHWLIADLERTSIKENESQSATDFVQGANSWASVLGKFDIKEASAYGGMAPPNSNHRYELYVYALDTKLNLPQGFRFNDLHYAMQGHILDQAYLVGWYNV</sequence>
<organism evidence="2 4">
    <name type="scientific">Aggregatibacter aphrophilus</name>
    <name type="common">Haemophilus aphrophilus</name>
    <dbReference type="NCBI Taxonomy" id="732"/>
    <lineage>
        <taxon>Bacteria</taxon>
        <taxon>Pseudomonadati</taxon>
        <taxon>Pseudomonadota</taxon>
        <taxon>Gammaproteobacteria</taxon>
        <taxon>Pasteurellales</taxon>
        <taxon>Pasteurellaceae</taxon>
        <taxon>Aggregatibacter</taxon>
    </lineage>
</organism>
<dbReference type="PANTHER" id="PTHR30289">
    <property type="entry name" value="UNCHARACTERIZED PROTEIN YBCL-RELATED"/>
    <property type="match status" value="1"/>
</dbReference>
<dbReference type="SUPFAM" id="SSF49777">
    <property type="entry name" value="PEBP-like"/>
    <property type="match status" value="1"/>
</dbReference>
<dbReference type="Proteomes" id="UP000092746">
    <property type="component" value="Unassembled WGS sequence"/>
</dbReference>
<dbReference type="EMBL" id="UFSP01000005">
    <property type="protein sequence ID" value="SSZ30899.1"/>
    <property type="molecule type" value="Genomic_DNA"/>
</dbReference>
<evidence type="ECO:0000313" key="1">
    <source>
        <dbReference type="EMBL" id="OBY53154.1"/>
    </source>
</evidence>
<evidence type="ECO:0000313" key="3">
    <source>
        <dbReference type="Proteomes" id="UP000092746"/>
    </source>
</evidence>
<proteinExistence type="predicted"/>
<dbReference type="InterPro" id="IPR008914">
    <property type="entry name" value="PEBP"/>
</dbReference>
<dbReference type="AlphaFoldDB" id="A0A336N9D5"/>
<reference evidence="1 3" key="1">
    <citation type="submission" date="2016-06" db="EMBL/GenBank/DDBJ databases">
        <title>Simultaneous identification of Haemophilus influenzae and Haemophilus haemolyticus using TaqMan real-time PCR.</title>
        <authorList>
            <person name="Price E.P."/>
            <person name="Sarovich D.S."/>
            <person name="Harris T."/>
            <person name="Spargo J.C."/>
            <person name="Nosworthy E."/>
            <person name="Beissbarth J."/>
            <person name="Smith-Vaughan H."/>
        </authorList>
    </citation>
    <scope>NUCLEOTIDE SEQUENCE [LARGE SCALE GENOMIC DNA]</scope>
    <source>
        <strain evidence="1 3">ATCC 7901</strain>
    </source>
</reference>
<dbReference type="Pfam" id="PF01161">
    <property type="entry name" value="PBP"/>
    <property type="match status" value="1"/>
</dbReference>
<reference evidence="2 4" key="2">
    <citation type="submission" date="2018-06" db="EMBL/GenBank/DDBJ databases">
        <authorList>
            <consortium name="Pathogen Informatics"/>
            <person name="Doyle S."/>
        </authorList>
    </citation>
    <scope>NUCLEOTIDE SEQUENCE [LARGE SCALE GENOMIC DNA]</scope>
    <source>
        <strain evidence="2 4">NCTC5908</strain>
    </source>
</reference>